<proteinExistence type="inferred from homology"/>
<comment type="pathway">
    <text evidence="1 13">Cofactor biosynthesis; biotin biosynthesis; biotin from 7,8-diaminononanoate: step 2/2.</text>
</comment>
<evidence type="ECO:0000256" key="4">
    <source>
        <dbReference type="ARBA" id="ARBA00022485"/>
    </source>
</evidence>
<keyword evidence="8 13" id="KW-0479">Metal-binding</keyword>
<comment type="caution">
    <text evidence="16">The sequence shown here is derived from an EMBL/GenBank/DDBJ whole genome shotgun (WGS) entry which is preliminary data.</text>
</comment>
<dbReference type="Pfam" id="PF06968">
    <property type="entry name" value="BATS"/>
    <property type="match status" value="1"/>
</dbReference>
<dbReference type="InterPro" id="IPR010722">
    <property type="entry name" value="BATS_dom"/>
</dbReference>
<dbReference type="InterPro" id="IPR058240">
    <property type="entry name" value="rSAM_sf"/>
</dbReference>
<dbReference type="SFLD" id="SFLDF00272">
    <property type="entry name" value="biotin_synthase"/>
    <property type="match status" value="1"/>
</dbReference>
<comment type="cofactor">
    <cofactor evidence="13 14">
        <name>[4Fe-4S] cluster</name>
        <dbReference type="ChEBI" id="CHEBI:49883"/>
    </cofactor>
    <text evidence="13 14">Binds 1 [4Fe-4S] cluster. The cluster is coordinated with 3 cysteines and an exchangeable S-adenosyl-L-methionine.</text>
</comment>
<dbReference type="GO" id="GO:0004076">
    <property type="term" value="F:biotin synthase activity"/>
    <property type="evidence" value="ECO:0007669"/>
    <property type="project" value="UniProtKB-UniRule"/>
</dbReference>
<keyword evidence="17" id="KW-1185">Reference proteome</keyword>
<dbReference type="PANTHER" id="PTHR22976">
    <property type="entry name" value="BIOTIN SYNTHASE"/>
    <property type="match status" value="1"/>
</dbReference>
<dbReference type="SFLD" id="SFLDG01060">
    <property type="entry name" value="BATS_domain_containing"/>
    <property type="match status" value="1"/>
</dbReference>
<dbReference type="SFLD" id="SFLDS00029">
    <property type="entry name" value="Radical_SAM"/>
    <property type="match status" value="1"/>
</dbReference>
<dbReference type="SMART" id="SM00729">
    <property type="entry name" value="Elp3"/>
    <property type="match status" value="1"/>
</dbReference>
<comment type="cofactor">
    <cofactor evidence="13">
        <name>[2Fe-2S] cluster</name>
        <dbReference type="ChEBI" id="CHEBI:190135"/>
    </cofactor>
    <text evidence="13">Binds 1 [2Fe-2S] cluster. The cluster is coordinated with 3 cysteines and 1 arginine.</text>
</comment>
<evidence type="ECO:0000313" key="17">
    <source>
        <dbReference type="Proteomes" id="UP000605253"/>
    </source>
</evidence>
<dbReference type="PIRSF" id="PIRSF001619">
    <property type="entry name" value="Biotin_synth"/>
    <property type="match status" value="1"/>
</dbReference>
<dbReference type="InterPro" id="IPR007197">
    <property type="entry name" value="rSAM"/>
</dbReference>
<comment type="function">
    <text evidence="13">Catalyzes the conversion of dethiobiotin (DTB) to biotin by the insertion of a sulfur atom into dethiobiotin via a radical-based mechanism.</text>
</comment>
<dbReference type="InterPro" id="IPR002684">
    <property type="entry name" value="Biotin_synth/BioAB"/>
</dbReference>
<keyword evidence="10 13" id="KW-0408">Iron</keyword>
<evidence type="ECO:0000256" key="13">
    <source>
        <dbReference type="HAMAP-Rule" id="MF_01694"/>
    </source>
</evidence>
<evidence type="ECO:0000256" key="2">
    <source>
        <dbReference type="ARBA" id="ARBA00010765"/>
    </source>
</evidence>
<reference evidence="16" key="1">
    <citation type="journal article" date="2014" name="Int. J. Syst. Evol. Microbiol.">
        <title>Complete genome sequence of Corynebacterium casei LMG S-19264T (=DSM 44701T), isolated from a smear-ripened cheese.</title>
        <authorList>
            <consortium name="US DOE Joint Genome Institute (JGI-PGF)"/>
            <person name="Walter F."/>
            <person name="Albersmeier A."/>
            <person name="Kalinowski J."/>
            <person name="Ruckert C."/>
        </authorList>
    </citation>
    <scope>NUCLEOTIDE SEQUENCE</scope>
    <source>
        <strain evidence="16">CGMCC 1.12181</strain>
    </source>
</reference>
<dbReference type="PANTHER" id="PTHR22976:SF2">
    <property type="entry name" value="BIOTIN SYNTHASE, MITOCHONDRIAL"/>
    <property type="match status" value="1"/>
</dbReference>
<evidence type="ECO:0000313" key="16">
    <source>
        <dbReference type="EMBL" id="GGF98350.1"/>
    </source>
</evidence>
<name>A0A917FQW2_9GAMM</name>
<dbReference type="HAMAP" id="MF_01694">
    <property type="entry name" value="BioB"/>
    <property type="match status" value="1"/>
</dbReference>
<sequence>MKPALPIRHDWTQQEVDTLFATPFNDLMYRAQQTHRHYFESNQVQISTLLSIKTGACPEDCSYCPQSVRYDTGVEKEPLMQVDAVVEQAAAAKQQGATRFCMGAAWRSPKDRDLDQVIDMVKGVKALGMETCLTLGMLNEQQSSKLAAAGLDYYNHNIDSSESFYDKIITTRKFNMRMDTLKNVQQSGINVCSGGIVGMGESQQDRGGMLMALANLDPHPGSVPINALVQVKGTPLHGIEKIDDLDFVRTIAVARIMMPKSMVRLSAGRNDMSEAVQAMCFLAGANSIFYGEKLLTTQNPEENKDMALFQKLGIKPMPKRH</sequence>
<dbReference type="InterPro" id="IPR006638">
    <property type="entry name" value="Elp3/MiaA/NifB-like_rSAM"/>
</dbReference>
<feature type="binding site" evidence="13 14">
    <location>
        <position position="132"/>
    </location>
    <ligand>
        <name>[2Fe-2S] cluster</name>
        <dbReference type="ChEBI" id="CHEBI:190135"/>
    </ligand>
</feature>
<evidence type="ECO:0000256" key="14">
    <source>
        <dbReference type="PIRSR" id="PIRSR001619-1"/>
    </source>
</evidence>
<keyword evidence="7 13" id="KW-0001">2Fe-2S</keyword>
<dbReference type="Pfam" id="PF04055">
    <property type="entry name" value="Radical_SAM"/>
    <property type="match status" value="1"/>
</dbReference>
<dbReference type="InterPro" id="IPR013785">
    <property type="entry name" value="Aldolase_TIM"/>
</dbReference>
<dbReference type="SMART" id="SM00876">
    <property type="entry name" value="BATS"/>
    <property type="match status" value="1"/>
</dbReference>
<evidence type="ECO:0000256" key="3">
    <source>
        <dbReference type="ARBA" id="ARBA00012236"/>
    </source>
</evidence>
<keyword evidence="11 13" id="KW-0411">Iron-sulfur</keyword>
<gene>
    <name evidence="13 16" type="primary">bioB</name>
    <name evidence="16" type="ORF">GCM10011365_19550</name>
</gene>
<dbReference type="GO" id="GO:0005506">
    <property type="term" value="F:iron ion binding"/>
    <property type="evidence" value="ECO:0007669"/>
    <property type="project" value="UniProtKB-UniRule"/>
</dbReference>
<dbReference type="FunFam" id="3.20.20.70:FF:000011">
    <property type="entry name" value="Biotin synthase"/>
    <property type="match status" value="1"/>
</dbReference>
<dbReference type="InterPro" id="IPR024177">
    <property type="entry name" value="Biotin_synthase"/>
</dbReference>
<evidence type="ECO:0000256" key="8">
    <source>
        <dbReference type="ARBA" id="ARBA00022723"/>
    </source>
</evidence>
<evidence type="ECO:0000256" key="10">
    <source>
        <dbReference type="ARBA" id="ARBA00023004"/>
    </source>
</evidence>
<dbReference type="SFLD" id="SFLDG01278">
    <property type="entry name" value="biotin_synthase_like"/>
    <property type="match status" value="1"/>
</dbReference>
<evidence type="ECO:0000256" key="9">
    <source>
        <dbReference type="ARBA" id="ARBA00022756"/>
    </source>
</evidence>
<dbReference type="EMBL" id="BMEO01000009">
    <property type="protein sequence ID" value="GGF98350.1"/>
    <property type="molecule type" value="Genomic_DNA"/>
</dbReference>
<feature type="binding site" evidence="13 14">
    <location>
        <position position="264"/>
    </location>
    <ligand>
        <name>[2Fe-2S] cluster</name>
        <dbReference type="ChEBI" id="CHEBI:190135"/>
    </ligand>
</feature>
<comment type="subunit">
    <text evidence="13">Homodimer.</text>
</comment>
<feature type="binding site" evidence="13 14">
    <location>
        <position position="192"/>
    </location>
    <ligand>
        <name>[2Fe-2S] cluster</name>
        <dbReference type="ChEBI" id="CHEBI:190135"/>
    </ligand>
</feature>
<dbReference type="RefSeq" id="WP_188365558.1">
    <property type="nucleotide sequence ID" value="NZ_BAABJF010000010.1"/>
</dbReference>
<accession>A0A917FQW2</accession>
<keyword evidence="9 13" id="KW-0093">Biotin biosynthesis</keyword>
<dbReference type="NCBIfam" id="TIGR00433">
    <property type="entry name" value="bioB"/>
    <property type="match status" value="1"/>
</dbReference>
<keyword evidence="4 13" id="KW-0004">4Fe-4S</keyword>
<comment type="similarity">
    <text evidence="2 13">Belongs to the radical SAM superfamily. Biotin synthase family.</text>
</comment>
<dbReference type="PROSITE" id="PS51918">
    <property type="entry name" value="RADICAL_SAM"/>
    <property type="match status" value="1"/>
</dbReference>
<keyword evidence="5 13" id="KW-0808">Transferase</keyword>
<evidence type="ECO:0000256" key="12">
    <source>
        <dbReference type="ARBA" id="ARBA00051157"/>
    </source>
</evidence>
<feature type="binding site" evidence="13 14">
    <location>
        <position position="57"/>
    </location>
    <ligand>
        <name>[4Fe-4S] cluster</name>
        <dbReference type="ChEBI" id="CHEBI:49883"/>
        <note>4Fe-4S-S-AdoMet</note>
    </ligand>
</feature>
<dbReference type="Gene3D" id="3.20.20.70">
    <property type="entry name" value="Aldolase class I"/>
    <property type="match status" value="1"/>
</dbReference>
<keyword evidence="6 13" id="KW-0949">S-adenosyl-L-methionine</keyword>
<reference evidence="16" key="2">
    <citation type="submission" date="2020-09" db="EMBL/GenBank/DDBJ databases">
        <authorList>
            <person name="Sun Q."/>
            <person name="Zhou Y."/>
        </authorList>
    </citation>
    <scope>NUCLEOTIDE SEQUENCE</scope>
    <source>
        <strain evidence="16">CGMCC 1.12181</strain>
    </source>
</reference>
<dbReference type="CDD" id="cd01335">
    <property type="entry name" value="Radical_SAM"/>
    <property type="match status" value="1"/>
</dbReference>
<dbReference type="EC" id="2.8.1.6" evidence="3 13"/>
<feature type="domain" description="Radical SAM core" evidence="15">
    <location>
        <begin position="42"/>
        <end position="260"/>
    </location>
</feature>
<comment type="catalytic activity">
    <reaction evidence="12 13">
        <text>(4R,5S)-dethiobiotin + (sulfur carrier)-SH + 2 reduced [2Fe-2S]-[ferredoxin] + 2 S-adenosyl-L-methionine = (sulfur carrier)-H + biotin + 2 5'-deoxyadenosine + 2 L-methionine + 2 oxidized [2Fe-2S]-[ferredoxin]</text>
        <dbReference type="Rhea" id="RHEA:22060"/>
        <dbReference type="Rhea" id="RHEA-COMP:10000"/>
        <dbReference type="Rhea" id="RHEA-COMP:10001"/>
        <dbReference type="Rhea" id="RHEA-COMP:14737"/>
        <dbReference type="Rhea" id="RHEA-COMP:14739"/>
        <dbReference type="ChEBI" id="CHEBI:17319"/>
        <dbReference type="ChEBI" id="CHEBI:29917"/>
        <dbReference type="ChEBI" id="CHEBI:33737"/>
        <dbReference type="ChEBI" id="CHEBI:33738"/>
        <dbReference type="ChEBI" id="CHEBI:57586"/>
        <dbReference type="ChEBI" id="CHEBI:57844"/>
        <dbReference type="ChEBI" id="CHEBI:59789"/>
        <dbReference type="ChEBI" id="CHEBI:64428"/>
        <dbReference type="ChEBI" id="CHEBI:149473"/>
        <dbReference type="EC" id="2.8.1.6"/>
    </reaction>
</comment>
<feature type="binding site" evidence="13 14">
    <location>
        <position position="101"/>
    </location>
    <ligand>
        <name>[2Fe-2S] cluster</name>
        <dbReference type="ChEBI" id="CHEBI:190135"/>
    </ligand>
</feature>
<evidence type="ECO:0000256" key="1">
    <source>
        <dbReference type="ARBA" id="ARBA00004942"/>
    </source>
</evidence>
<dbReference type="Proteomes" id="UP000605253">
    <property type="component" value="Unassembled WGS sequence"/>
</dbReference>
<feature type="binding site" evidence="13 14">
    <location>
        <position position="64"/>
    </location>
    <ligand>
        <name>[4Fe-4S] cluster</name>
        <dbReference type="ChEBI" id="CHEBI:49883"/>
        <note>4Fe-4S-S-AdoMet</note>
    </ligand>
</feature>
<dbReference type="GO" id="GO:0009102">
    <property type="term" value="P:biotin biosynthetic process"/>
    <property type="evidence" value="ECO:0007669"/>
    <property type="project" value="UniProtKB-UniRule"/>
</dbReference>
<organism evidence="16 17">
    <name type="scientific">Marinicella pacifica</name>
    <dbReference type="NCBI Taxonomy" id="1171543"/>
    <lineage>
        <taxon>Bacteria</taxon>
        <taxon>Pseudomonadati</taxon>
        <taxon>Pseudomonadota</taxon>
        <taxon>Gammaproteobacteria</taxon>
        <taxon>Lysobacterales</taxon>
        <taxon>Marinicellaceae</taxon>
        <taxon>Marinicella</taxon>
    </lineage>
</organism>
<dbReference type="GO" id="GO:0051537">
    <property type="term" value="F:2 iron, 2 sulfur cluster binding"/>
    <property type="evidence" value="ECO:0007669"/>
    <property type="project" value="UniProtKB-KW"/>
</dbReference>
<evidence type="ECO:0000259" key="15">
    <source>
        <dbReference type="PROSITE" id="PS51918"/>
    </source>
</evidence>
<dbReference type="AlphaFoldDB" id="A0A917FQW2"/>
<evidence type="ECO:0000256" key="5">
    <source>
        <dbReference type="ARBA" id="ARBA00022679"/>
    </source>
</evidence>
<dbReference type="GO" id="GO:0051539">
    <property type="term" value="F:4 iron, 4 sulfur cluster binding"/>
    <property type="evidence" value="ECO:0007669"/>
    <property type="project" value="UniProtKB-KW"/>
</dbReference>
<dbReference type="SUPFAM" id="SSF102114">
    <property type="entry name" value="Radical SAM enzymes"/>
    <property type="match status" value="1"/>
</dbReference>
<evidence type="ECO:0000256" key="11">
    <source>
        <dbReference type="ARBA" id="ARBA00023014"/>
    </source>
</evidence>
<protein>
    <recommendedName>
        <fullName evidence="3 13">Biotin synthase</fullName>
        <ecNumber evidence="3 13">2.8.1.6</ecNumber>
    </recommendedName>
</protein>
<evidence type="ECO:0000256" key="6">
    <source>
        <dbReference type="ARBA" id="ARBA00022691"/>
    </source>
</evidence>
<comment type="cofactor">
    <cofactor evidence="14">
        <name>[2Fe-2S] cluster</name>
        <dbReference type="ChEBI" id="CHEBI:190135"/>
    </cofactor>
    <text evidence="14">Binds 1 [2Fe-2S] cluster. The cluster is coordinated with 3 cysteines and 1 arginine.</text>
</comment>
<feature type="binding site" evidence="13 14">
    <location>
        <position position="61"/>
    </location>
    <ligand>
        <name>[4Fe-4S] cluster</name>
        <dbReference type="ChEBI" id="CHEBI:49883"/>
        <note>4Fe-4S-S-AdoMet</note>
    </ligand>
</feature>
<evidence type="ECO:0000256" key="7">
    <source>
        <dbReference type="ARBA" id="ARBA00022714"/>
    </source>
</evidence>